<dbReference type="InterPro" id="IPR004155">
    <property type="entry name" value="PBS_lyase_HEAT"/>
</dbReference>
<dbReference type="PANTHER" id="PTHR12697">
    <property type="entry name" value="PBS LYASE HEAT-LIKE PROTEIN"/>
    <property type="match status" value="1"/>
</dbReference>
<dbReference type="Proteomes" id="UP001229955">
    <property type="component" value="Chromosome"/>
</dbReference>
<evidence type="ECO:0000313" key="4">
    <source>
        <dbReference type="Proteomes" id="UP001229955"/>
    </source>
</evidence>
<dbReference type="KEGG" id="pspc:Strain318_000873"/>
<dbReference type="InterPro" id="IPR011989">
    <property type="entry name" value="ARM-like"/>
</dbReference>
<keyword evidence="4" id="KW-1185">Reference proteome</keyword>
<dbReference type="PANTHER" id="PTHR12697:SF5">
    <property type="entry name" value="DEOXYHYPUSINE HYDROXYLASE"/>
    <property type="match status" value="1"/>
</dbReference>
<dbReference type="RefSeq" id="WP_367887316.1">
    <property type="nucleotide sequence ID" value="NZ_CP130612.1"/>
</dbReference>
<dbReference type="GO" id="GO:0016491">
    <property type="term" value="F:oxidoreductase activity"/>
    <property type="evidence" value="ECO:0007669"/>
    <property type="project" value="TreeGrafter"/>
</dbReference>
<feature type="transmembrane region" description="Helical" evidence="1">
    <location>
        <begin position="6"/>
        <end position="27"/>
    </location>
</feature>
<reference evidence="3" key="1">
    <citation type="submission" date="2023-07" db="EMBL/GenBank/DDBJ databases">
        <authorList>
            <person name="Haufschild T."/>
            <person name="Kallscheuer N."/>
            <person name="Hammer J."/>
            <person name="Kohn T."/>
            <person name="Kabuu M."/>
            <person name="Jogler M."/>
            <person name="Wohfarth N."/>
            <person name="Heuer A."/>
            <person name="Rohde M."/>
            <person name="van Teeseling M.C.F."/>
            <person name="Jogler C."/>
        </authorList>
    </citation>
    <scope>NUCLEOTIDE SEQUENCE</scope>
    <source>
        <strain evidence="2">Strain 138</strain>
        <strain evidence="3">Strain 318</strain>
    </source>
</reference>
<organism evidence="3 4">
    <name type="scientific">Pseudogemmatithrix spongiicola</name>
    <dbReference type="NCBI Taxonomy" id="3062599"/>
    <lineage>
        <taxon>Bacteria</taxon>
        <taxon>Pseudomonadati</taxon>
        <taxon>Gemmatimonadota</taxon>
        <taxon>Gemmatimonadia</taxon>
        <taxon>Gemmatimonadales</taxon>
        <taxon>Gemmatimonadaceae</taxon>
        <taxon>Pseudogemmatithrix</taxon>
    </lineage>
</organism>
<dbReference type="InterPro" id="IPR016024">
    <property type="entry name" value="ARM-type_fold"/>
</dbReference>
<proteinExistence type="predicted"/>
<dbReference type="SUPFAM" id="SSF48371">
    <property type="entry name" value="ARM repeat"/>
    <property type="match status" value="1"/>
</dbReference>
<dbReference type="AlphaFoldDB" id="A0AA49JZ67"/>
<keyword evidence="1" id="KW-0472">Membrane</keyword>
<evidence type="ECO:0000313" key="3">
    <source>
        <dbReference type="EMBL" id="WKW14528.1"/>
    </source>
</evidence>
<dbReference type="Pfam" id="PF13646">
    <property type="entry name" value="HEAT_2"/>
    <property type="match status" value="1"/>
</dbReference>
<evidence type="ECO:0000256" key="1">
    <source>
        <dbReference type="SAM" id="Phobius"/>
    </source>
</evidence>
<sequence>MNAAFVLGVVGIVQVAFLALLLTFVLVRRRYDRERRAAFVAGREALAAPLRDWIVAGAHPEPVVRALRALPRGTAVGYVSLLARQTIPEAQRNELAMALRNEPWVMAAVQRRRSRYWWRRLESARALGIVGTVKDRDAVLELLRDEHPAVQIAAATALPRVADEALFGQVMDELFALPKVTRTYLTGILRQRAAAAAVPLAHRIRTGEGASELAAWIALAASLDDPRAIEAALKHAAHPSAFVRRTVARALGRFAGPDAARVLADLVGDSDATVRAAAARSLGELGATGAVPLLAPLVSDPVWQVRLHAALSLAQLGERGRAALRAAREGGDRFARDMATMVSGLSDGAILEMGQG</sequence>
<dbReference type="EMBL" id="CP130612">
    <property type="protein sequence ID" value="WKW11618.1"/>
    <property type="molecule type" value="Genomic_DNA"/>
</dbReference>
<dbReference type="SMART" id="SM00567">
    <property type="entry name" value="EZ_HEAT"/>
    <property type="match status" value="4"/>
</dbReference>
<dbReference type="Gene3D" id="1.25.10.10">
    <property type="entry name" value="Leucine-rich Repeat Variant"/>
    <property type="match status" value="2"/>
</dbReference>
<name>A0AA49JZ67_9BACT</name>
<evidence type="ECO:0000313" key="2">
    <source>
        <dbReference type="EMBL" id="WKW11618.1"/>
    </source>
</evidence>
<keyword evidence="1" id="KW-1133">Transmembrane helix</keyword>
<accession>A0AA49JZ67</accession>
<gene>
    <name evidence="2" type="ORF">Strain138_000873</name>
    <name evidence="3" type="ORF">Strain318_000873</name>
</gene>
<protein>
    <submittedName>
        <fullName evidence="3">HEAT repeat domain-containing protein</fullName>
    </submittedName>
</protein>
<keyword evidence="1" id="KW-0812">Transmembrane</keyword>
<accession>A0AA49JTG5</accession>
<dbReference type="EMBL" id="CP130613">
    <property type="protein sequence ID" value="WKW14528.1"/>
    <property type="molecule type" value="Genomic_DNA"/>
</dbReference>